<dbReference type="KEGG" id="nod:FOH10_15730"/>
<dbReference type="AlphaFoldDB" id="A0A516NM15"/>
<protein>
    <submittedName>
        <fullName evidence="6">AraC family transcriptional regulator</fullName>
    </submittedName>
</protein>
<dbReference type="InterPro" id="IPR018060">
    <property type="entry name" value="HTH_AraC"/>
</dbReference>
<name>A0A516NM15_9NOCA</name>
<keyword evidence="3" id="KW-0804">Transcription</keyword>
<evidence type="ECO:0000313" key="7">
    <source>
        <dbReference type="Proteomes" id="UP000317039"/>
    </source>
</evidence>
<dbReference type="Gene3D" id="1.10.10.60">
    <property type="entry name" value="Homeodomain-like"/>
    <property type="match status" value="1"/>
</dbReference>
<dbReference type="GO" id="GO:0000976">
    <property type="term" value="F:transcription cis-regulatory region binding"/>
    <property type="evidence" value="ECO:0007669"/>
    <property type="project" value="TreeGrafter"/>
</dbReference>
<dbReference type="InterPro" id="IPR032687">
    <property type="entry name" value="AraC-type_N"/>
</dbReference>
<feature type="domain" description="HTH araC/xylS-type" evidence="5">
    <location>
        <begin position="257"/>
        <end position="354"/>
    </location>
</feature>
<evidence type="ECO:0000256" key="2">
    <source>
        <dbReference type="ARBA" id="ARBA00023125"/>
    </source>
</evidence>
<evidence type="ECO:0000256" key="4">
    <source>
        <dbReference type="SAM" id="MobiDB-lite"/>
    </source>
</evidence>
<evidence type="ECO:0000256" key="1">
    <source>
        <dbReference type="ARBA" id="ARBA00023015"/>
    </source>
</evidence>
<dbReference type="PANTHER" id="PTHR47894">
    <property type="entry name" value="HTH-TYPE TRANSCRIPTIONAL REGULATOR GADX"/>
    <property type="match status" value="1"/>
</dbReference>
<accession>A0A516NM15</accession>
<gene>
    <name evidence="6" type="ORF">FOH10_15730</name>
</gene>
<proteinExistence type="predicted"/>
<evidence type="ECO:0000259" key="5">
    <source>
        <dbReference type="PROSITE" id="PS01124"/>
    </source>
</evidence>
<dbReference type="GO" id="GO:0005829">
    <property type="term" value="C:cytosol"/>
    <property type="evidence" value="ECO:0007669"/>
    <property type="project" value="TreeGrafter"/>
</dbReference>
<feature type="compositionally biased region" description="Low complexity" evidence="4">
    <location>
        <begin position="345"/>
        <end position="355"/>
    </location>
</feature>
<organism evidence="6 7">
    <name type="scientific">Nocardia otitidiscaviarum</name>
    <dbReference type="NCBI Taxonomy" id="1823"/>
    <lineage>
        <taxon>Bacteria</taxon>
        <taxon>Bacillati</taxon>
        <taxon>Actinomycetota</taxon>
        <taxon>Actinomycetes</taxon>
        <taxon>Mycobacteriales</taxon>
        <taxon>Nocardiaceae</taxon>
        <taxon>Nocardia</taxon>
    </lineage>
</organism>
<dbReference type="Pfam" id="PF12625">
    <property type="entry name" value="Arabinose_bd"/>
    <property type="match status" value="1"/>
</dbReference>
<sequence>MSAPGVLLSFTDMSVSITPPPRAWDHPRGPAAARILVELGGEYGMSAGECLSGTGLCPADLTRPDTVVEAGQELAIARALLDRIGDRPGLGIAAGLRYTVGTLGVWGYAMLSAATVREAIRLGVRYAELSFAFIEPVLAADGPDLTVTFGDSAIPADVRAFFVERELTKIAVLAPAAIGAGSGMRIETAFTGTRAARLRERLPGVDLRTDAARHRLVFSARLLDHPLTQSDSTTALLLEQQCRRLLEIRRARRGTAGRVRSLILTELADGPTAATVAARLHLDERTLRRRLHAEGTTFRELLDEVRHTLATELLALDRLTLADIARRLGYHDAANFSRAHRRWTGRAPRTATTPSRRYDAADTR</sequence>
<dbReference type="EMBL" id="CP041695">
    <property type="protein sequence ID" value="QDP79941.1"/>
    <property type="molecule type" value="Genomic_DNA"/>
</dbReference>
<dbReference type="SUPFAM" id="SSF46689">
    <property type="entry name" value="Homeodomain-like"/>
    <property type="match status" value="1"/>
</dbReference>
<dbReference type="SMART" id="SM00342">
    <property type="entry name" value="HTH_ARAC"/>
    <property type="match status" value="1"/>
</dbReference>
<evidence type="ECO:0000256" key="3">
    <source>
        <dbReference type="ARBA" id="ARBA00023163"/>
    </source>
</evidence>
<keyword evidence="1" id="KW-0805">Transcription regulation</keyword>
<dbReference type="InterPro" id="IPR009057">
    <property type="entry name" value="Homeodomain-like_sf"/>
</dbReference>
<keyword evidence="2" id="KW-0238">DNA-binding</keyword>
<dbReference type="PANTHER" id="PTHR47894:SF1">
    <property type="entry name" value="HTH-TYPE TRANSCRIPTIONAL REGULATOR VQSM"/>
    <property type="match status" value="1"/>
</dbReference>
<reference evidence="6 7" key="1">
    <citation type="submission" date="2019-07" db="EMBL/GenBank/DDBJ databases">
        <title>Complete Genome Sequence and Methylome Analysis of Nocardia otitidis-caviarum NEB252.</title>
        <authorList>
            <person name="Fomenkov A."/>
            <person name="Anton B.P."/>
            <person name="Vincze T."/>
            <person name="Roberts R.J."/>
        </authorList>
    </citation>
    <scope>NUCLEOTIDE SEQUENCE [LARGE SCALE GENOMIC DNA]</scope>
    <source>
        <strain evidence="6 7">NEB252</strain>
    </source>
</reference>
<dbReference type="Pfam" id="PF12833">
    <property type="entry name" value="HTH_18"/>
    <property type="match status" value="1"/>
</dbReference>
<dbReference type="GO" id="GO:0003700">
    <property type="term" value="F:DNA-binding transcription factor activity"/>
    <property type="evidence" value="ECO:0007669"/>
    <property type="project" value="InterPro"/>
</dbReference>
<evidence type="ECO:0000313" key="6">
    <source>
        <dbReference type="EMBL" id="QDP79941.1"/>
    </source>
</evidence>
<feature type="region of interest" description="Disordered" evidence="4">
    <location>
        <begin position="343"/>
        <end position="364"/>
    </location>
</feature>
<dbReference type="PROSITE" id="PS01124">
    <property type="entry name" value="HTH_ARAC_FAMILY_2"/>
    <property type="match status" value="1"/>
</dbReference>
<dbReference type="Proteomes" id="UP000317039">
    <property type="component" value="Chromosome"/>
</dbReference>